<keyword evidence="4" id="KW-1185">Reference proteome</keyword>
<evidence type="ECO:0000313" key="4">
    <source>
        <dbReference type="Proteomes" id="UP000032431"/>
    </source>
</evidence>
<evidence type="ECO:0000256" key="2">
    <source>
        <dbReference type="SAM" id="Phobius"/>
    </source>
</evidence>
<organism evidence="3 4">
    <name type="scientific">[Clostridium] cellulosi</name>
    <dbReference type="NCBI Taxonomy" id="29343"/>
    <lineage>
        <taxon>Bacteria</taxon>
        <taxon>Bacillati</taxon>
        <taxon>Bacillota</taxon>
        <taxon>Clostridia</taxon>
        <taxon>Eubacteriales</taxon>
        <taxon>Oscillospiraceae</taxon>
        <taxon>Oscillospiraceae incertae sedis</taxon>
    </lineage>
</organism>
<evidence type="ECO:0000313" key="3">
    <source>
        <dbReference type="EMBL" id="CDZ25023.1"/>
    </source>
</evidence>
<keyword evidence="2" id="KW-1133">Transmembrane helix</keyword>
<dbReference type="AlphaFoldDB" id="A0A078KRK8"/>
<dbReference type="Proteomes" id="UP000032431">
    <property type="component" value="Chromosome I"/>
</dbReference>
<dbReference type="NCBIfam" id="TIGR02532">
    <property type="entry name" value="IV_pilin_GFxxxE"/>
    <property type="match status" value="1"/>
</dbReference>
<dbReference type="KEGG" id="ccel:CCDG5_1931"/>
<reference evidence="4" key="1">
    <citation type="submission" date="2014-07" db="EMBL/GenBank/DDBJ databases">
        <authorList>
            <person name="Wibberg D."/>
        </authorList>
    </citation>
    <scope>NUCLEOTIDE SEQUENCE [LARGE SCALE GENOMIC DNA]</scope>
    <source>
        <strain evidence="4">DG5</strain>
    </source>
</reference>
<dbReference type="EMBL" id="LM995447">
    <property type="protein sequence ID" value="CDZ25023.1"/>
    <property type="molecule type" value="Genomic_DNA"/>
</dbReference>
<feature type="region of interest" description="Disordered" evidence="1">
    <location>
        <begin position="51"/>
        <end position="74"/>
    </location>
</feature>
<dbReference type="HOGENOM" id="CLU_2192406_0_0_9"/>
<feature type="transmembrane region" description="Helical" evidence="2">
    <location>
        <begin position="12"/>
        <end position="37"/>
    </location>
</feature>
<dbReference type="InterPro" id="IPR012902">
    <property type="entry name" value="N_methyl_site"/>
</dbReference>
<dbReference type="STRING" id="29343.CCDG5_1931"/>
<gene>
    <name evidence="3" type="ORF">CCDG5_1931</name>
</gene>
<sequence length="108" mass="11384">MKTKLNRNSGLTLIEVIVSTALLAILSIMLVTIMAVATTAIKTTRERTSHAMAAAGQIEENKAEGSQSPASSTTGHLTITFGGNRYDVSGSYVSGVDGGVKYYEFVPD</sequence>
<dbReference type="Pfam" id="PF07963">
    <property type="entry name" value="N_methyl"/>
    <property type="match status" value="1"/>
</dbReference>
<dbReference type="PATRIC" id="fig|29343.3.peg.2026"/>
<dbReference type="PROSITE" id="PS00409">
    <property type="entry name" value="PROKAR_NTER_METHYL"/>
    <property type="match status" value="1"/>
</dbReference>
<evidence type="ECO:0000256" key="1">
    <source>
        <dbReference type="SAM" id="MobiDB-lite"/>
    </source>
</evidence>
<accession>A0A078KRK8</accession>
<feature type="compositionally biased region" description="Polar residues" evidence="1">
    <location>
        <begin position="64"/>
        <end position="74"/>
    </location>
</feature>
<name>A0A078KRK8_9FIRM</name>
<proteinExistence type="predicted"/>
<protein>
    <submittedName>
        <fullName evidence="3">Uncharacterized protein</fullName>
    </submittedName>
</protein>
<keyword evidence="2" id="KW-0472">Membrane</keyword>
<keyword evidence="2" id="KW-0812">Transmembrane</keyword>